<proteinExistence type="predicted"/>
<gene>
    <name evidence="1" type="ORF">POL72_15050</name>
</gene>
<accession>A0ABT5BY34</accession>
<keyword evidence="2" id="KW-1185">Reference proteome</keyword>
<dbReference type="RefSeq" id="WP_272095996.1">
    <property type="nucleotide sequence ID" value="NZ_JAQNDK010000002.1"/>
</dbReference>
<organism evidence="1 2">
    <name type="scientific">Sorangium atrum</name>
    <dbReference type="NCBI Taxonomy" id="2995308"/>
    <lineage>
        <taxon>Bacteria</taxon>
        <taxon>Pseudomonadati</taxon>
        <taxon>Myxococcota</taxon>
        <taxon>Polyangia</taxon>
        <taxon>Polyangiales</taxon>
        <taxon>Polyangiaceae</taxon>
        <taxon>Sorangium</taxon>
    </lineage>
</organism>
<comment type="caution">
    <text evidence="1">The sequence shown here is derived from an EMBL/GenBank/DDBJ whole genome shotgun (WGS) entry which is preliminary data.</text>
</comment>
<protein>
    <recommendedName>
        <fullName evidence="3">Transglutaminase-like domain-containing protein</fullName>
    </recommendedName>
</protein>
<evidence type="ECO:0008006" key="3">
    <source>
        <dbReference type="Google" id="ProtNLM"/>
    </source>
</evidence>
<dbReference type="EMBL" id="JAQNDK010000002">
    <property type="protein sequence ID" value="MDC0679059.1"/>
    <property type="molecule type" value="Genomic_DNA"/>
</dbReference>
<dbReference type="Proteomes" id="UP001217485">
    <property type="component" value="Unassembled WGS sequence"/>
</dbReference>
<reference evidence="1 2" key="1">
    <citation type="submission" date="2023-01" db="EMBL/GenBank/DDBJ databases">
        <title>Minimal conservation of predation-associated metabolite biosynthetic gene clusters underscores biosynthetic potential of Myxococcota including descriptions for ten novel species: Archangium lansinium sp. nov., Myxococcus landrumus sp. nov., Nannocystis bai.</title>
        <authorList>
            <person name="Ahearne A."/>
            <person name="Stevens C."/>
            <person name="Dowd S."/>
        </authorList>
    </citation>
    <scope>NUCLEOTIDE SEQUENCE [LARGE SCALE GENOMIC DNA]</scope>
    <source>
        <strain evidence="1 2">WIWO2</strain>
    </source>
</reference>
<evidence type="ECO:0000313" key="1">
    <source>
        <dbReference type="EMBL" id="MDC0679059.1"/>
    </source>
</evidence>
<name>A0ABT5BY34_9BACT</name>
<evidence type="ECO:0000313" key="2">
    <source>
        <dbReference type="Proteomes" id="UP001217485"/>
    </source>
</evidence>
<sequence>MGNVWQVVDAYGDVGFVRAAGAVLPQGTEPIEPHLAALEVPAWFPSEEPNRDRVDLLSELCAAGAGIVSLDAARELDLLRERVAELLRTGCILAFRGPPPRAPEARRPLEVPPPVQPSPKAPDIVHALVGVIQVDFAANHAVERDSLGNFASPEWLSTRQAADQSPVCYVRGARVPLAVVLRVLRPPTGTESVQLRGRAMAGGATLEWTCTVSVSPGSVDVSTPTMTSSAPLPDVVACYDPLTITWEANAAGTGWVGAGTTTHLVYAVLGAPAGTVYWTLVDISCRAAQGETTEGRVVSQSFTPFATRALTRKRDGVGLTYWNPNTTTCTSTRLLLASADGSGQCGSWAEFFIDMLKIHGITSADKVVVVVTVAAWTSGSQGFLVKNWQWNAATRPAPWTHRMWTDVVNLPGIPGQRNPEPPPAFFNHFIVVHGGQLYDPSYGGGPFADAATWETGAIDGLFAAALAGYPKSSNPQALVQLWNMRTNARI</sequence>